<proteinExistence type="inferred from homology"/>
<evidence type="ECO:0000256" key="1">
    <source>
        <dbReference type="RuleBase" id="RU367021"/>
    </source>
</evidence>
<comment type="similarity">
    <text evidence="1">Belongs to the transferase hexapeptide repeat family.</text>
</comment>
<dbReference type="Gene3D" id="2.160.10.10">
    <property type="entry name" value="Hexapeptide repeat proteins"/>
    <property type="match status" value="1"/>
</dbReference>
<sequence>MDAGNHHLFGKVEKEPFVGPIFHYDRRANIEVNDHFLVIYNATTLDIAKVTIGNDAMIGPKTMNCTVNHPIIPKERHDHLGIAYP</sequence>
<evidence type="ECO:0000313" key="2">
    <source>
        <dbReference type="EMBL" id="PNL90948.1"/>
    </source>
</evidence>
<dbReference type="PANTHER" id="PTHR43017">
    <property type="entry name" value="GALACTOSIDE O-ACETYLTRANSFERASE"/>
    <property type="match status" value="1"/>
</dbReference>
<dbReference type="SUPFAM" id="SSF51161">
    <property type="entry name" value="Trimeric LpxA-like enzymes"/>
    <property type="match status" value="1"/>
</dbReference>
<accession>A0A2J9PKU6</accession>
<organism evidence="2 3">
    <name type="scientific">Aerococcus viridans</name>
    <dbReference type="NCBI Taxonomy" id="1377"/>
    <lineage>
        <taxon>Bacteria</taxon>
        <taxon>Bacillati</taxon>
        <taxon>Bacillota</taxon>
        <taxon>Bacilli</taxon>
        <taxon>Lactobacillales</taxon>
        <taxon>Aerococcaceae</taxon>
        <taxon>Aerococcus</taxon>
    </lineage>
</organism>
<comment type="caution">
    <text evidence="2">The sequence shown here is derived from an EMBL/GenBank/DDBJ whole genome shotgun (WGS) entry which is preliminary data.</text>
</comment>
<dbReference type="InterPro" id="IPR011004">
    <property type="entry name" value="Trimer_LpxA-like_sf"/>
</dbReference>
<keyword evidence="1 2" id="KW-0808">Transferase</keyword>
<reference evidence="3" key="1">
    <citation type="submission" date="2017-12" db="EMBL/GenBank/DDBJ databases">
        <title>FDA dAtabase for Regulatory Grade micrObial Sequences (FDA-ARGOS): Supporting development and validation of Infectious Disease Dx tests.</title>
        <authorList>
            <person name="Hoffmann M."/>
            <person name="Allard M."/>
            <person name="Evans P."/>
            <person name="Brown E."/>
            <person name="Tallon L."/>
            <person name="Sadzewicz L."/>
            <person name="Sengamalay N."/>
            <person name="Ott S."/>
            <person name="Godinez A."/>
            <person name="Nagaraj S."/>
            <person name="Vavikolanu K."/>
            <person name="Aluvathingal J."/>
            <person name="Nadendla S."/>
            <person name="Sichtig H."/>
        </authorList>
    </citation>
    <scope>NUCLEOTIDE SEQUENCE [LARGE SCALE GENOMIC DNA]</scope>
    <source>
        <strain evidence="3">FDAARGOS_249</strain>
    </source>
</reference>
<dbReference type="GO" id="GO:0008870">
    <property type="term" value="F:galactoside O-acetyltransferase activity"/>
    <property type="evidence" value="ECO:0007669"/>
    <property type="project" value="TreeGrafter"/>
</dbReference>
<keyword evidence="1" id="KW-0012">Acyltransferase</keyword>
<dbReference type="PANTHER" id="PTHR43017:SF1">
    <property type="entry name" value="ACETYLTRANSFERASE YJL218W-RELATED"/>
    <property type="match status" value="1"/>
</dbReference>
<dbReference type="EC" id="2.3.1.-" evidence="1"/>
<dbReference type="InterPro" id="IPR039369">
    <property type="entry name" value="LacA-like"/>
</dbReference>
<gene>
    <name evidence="2" type="ORF">A6J77_001265</name>
</gene>
<dbReference type="Proteomes" id="UP000192813">
    <property type="component" value="Unassembled WGS sequence"/>
</dbReference>
<dbReference type="AlphaFoldDB" id="A0A2J9PKU6"/>
<dbReference type="EMBL" id="NBTM02000001">
    <property type="protein sequence ID" value="PNL90948.1"/>
    <property type="molecule type" value="Genomic_DNA"/>
</dbReference>
<name>A0A2J9PKU6_9LACT</name>
<protein>
    <recommendedName>
        <fullName evidence="1">Acetyltransferase</fullName>
        <ecNumber evidence="1">2.3.1.-</ecNumber>
    </recommendedName>
</protein>
<evidence type="ECO:0000313" key="3">
    <source>
        <dbReference type="Proteomes" id="UP000192813"/>
    </source>
</evidence>